<dbReference type="GO" id="GO:0000976">
    <property type="term" value="F:transcription cis-regulatory region binding"/>
    <property type="evidence" value="ECO:0007669"/>
    <property type="project" value="TreeGrafter"/>
</dbReference>
<dbReference type="InterPro" id="IPR009057">
    <property type="entry name" value="Homeodomain-like_sf"/>
</dbReference>
<accession>C0GCG6</accession>
<keyword evidence="2 4" id="KW-0238">DNA-binding</keyword>
<comment type="caution">
    <text evidence="6">The sequence shown here is derived from an EMBL/GenBank/DDBJ whole genome shotgun (WGS) entry which is preliminary data.</text>
</comment>
<evidence type="ECO:0000256" key="1">
    <source>
        <dbReference type="ARBA" id="ARBA00023015"/>
    </source>
</evidence>
<dbReference type="AlphaFoldDB" id="C0GCG6"/>
<dbReference type="OrthoDB" id="9808476at2"/>
<protein>
    <submittedName>
        <fullName evidence="6">Transcriptional regulator, TetR family</fullName>
    </submittedName>
</protein>
<dbReference type="RefSeq" id="WP_008513950.1">
    <property type="nucleotide sequence ID" value="NZ_ACJM01000001.1"/>
</dbReference>
<evidence type="ECO:0000313" key="7">
    <source>
        <dbReference type="Proteomes" id="UP000006443"/>
    </source>
</evidence>
<name>C0GCG6_DETAL</name>
<dbReference type="PROSITE" id="PS50977">
    <property type="entry name" value="HTH_TETR_2"/>
    <property type="match status" value="1"/>
</dbReference>
<dbReference type="eggNOG" id="COG1309">
    <property type="taxonomic scope" value="Bacteria"/>
</dbReference>
<evidence type="ECO:0000313" key="6">
    <source>
        <dbReference type="EMBL" id="EEG78901.1"/>
    </source>
</evidence>
<dbReference type="Proteomes" id="UP000006443">
    <property type="component" value="Unassembled WGS sequence"/>
</dbReference>
<evidence type="ECO:0000256" key="4">
    <source>
        <dbReference type="PROSITE-ProRule" id="PRU00335"/>
    </source>
</evidence>
<keyword evidence="3" id="KW-0804">Transcription</keyword>
<evidence type="ECO:0000256" key="2">
    <source>
        <dbReference type="ARBA" id="ARBA00023125"/>
    </source>
</evidence>
<sequence>MSPKTKFSKEEIVHAAFEIAKEEGFSGITARSVAKRLGCSVAPIYVNFANIDDLTAAVVERVFALSNELTAAQDGEDMFAKIGKASLEFARQYPVLFRELALQPNPYMASYESVEKAMVDAMGGDENMRDWSVEQRKRLFLKLRVFQTGLSAMVATGNIPAWLDEQGAEELLLEVGEELFRLQQMKREEER</sequence>
<reference evidence="6 7" key="1">
    <citation type="submission" date="2009-02" db="EMBL/GenBank/DDBJ databases">
        <title>Sequencing of the draft genome and assembly of Dethiobacter alkaliphilus AHT 1.</title>
        <authorList>
            <consortium name="US DOE Joint Genome Institute (JGI-PGF)"/>
            <person name="Lucas S."/>
            <person name="Copeland A."/>
            <person name="Lapidus A."/>
            <person name="Glavina del Rio T."/>
            <person name="Dalin E."/>
            <person name="Tice H."/>
            <person name="Bruce D."/>
            <person name="Goodwin L."/>
            <person name="Pitluck S."/>
            <person name="Larimer F."/>
            <person name="Land M.L."/>
            <person name="Hauser L."/>
            <person name="Muyzer G."/>
        </authorList>
    </citation>
    <scope>NUCLEOTIDE SEQUENCE [LARGE SCALE GENOMIC DNA]</scope>
    <source>
        <strain evidence="6 7">AHT 1</strain>
    </source>
</reference>
<dbReference type="PANTHER" id="PTHR30055">
    <property type="entry name" value="HTH-TYPE TRANSCRIPTIONAL REGULATOR RUTR"/>
    <property type="match status" value="1"/>
</dbReference>
<dbReference type="GO" id="GO:0003700">
    <property type="term" value="F:DNA-binding transcription factor activity"/>
    <property type="evidence" value="ECO:0007669"/>
    <property type="project" value="TreeGrafter"/>
</dbReference>
<dbReference type="Pfam" id="PF00440">
    <property type="entry name" value="TetR_N"/>
    <property type="match status" value="1"/>
</dbReference>
<feature type="domain" description="HTH tetR-type" evidence="5">
    <location>
        <begin position="6"/>
        <end position="66"/>
    </location>
</feature>
<keyword evidence="1" id="KW-0805">Transcription regulation</keyword>
<proteinExistence type="predicted"/>
<dbReference type="SUPFAM" id="SSF46689">
    <property type="entry name" value="Homeodomain-like"/>
    <property type="match status" value="1"/>
</dbReference>
<dbReference type="STRING" id="555088.DealDRAFT_0175"/>
<dbReference type="EMBL" id="ACJM01000001">
    <property type="protein sequence ID" value="EEG78901.1"/>
    <property type="molecule type" value="Genomic_DNA"/>
</dbReference>
<feature type="DNA-binding region" description="H-T-H motif" evidence="4">
    <location>
        <begin position="29"/>
        <end position="48"/>
    </location>
</feature>
<dbReference type="PANTHER" id="PTHR30055:SF234">
    <property type="entry name" value="HTH-TYPE TRANSCRIPTIONAL REGULATOR BETI"/>
    <property type="match status" value="1"/>
</dbReference>
<dbReference type="Gene3D" id="1.10.357.10">
    <property type="entry name" value="Tetracycline Repressor, domain 2"/>
    <property type="match status" value="1"/>
</dbReference>
<dbReference type="InterPro" id="IPR050109">
    <property type="entry name" value="HTH-type_TetR-like_transc_reg"/>
</dbReference>
<dbReference type="InterPro" id="IPR001647">
    <property type="entry name" value="HTH_TetR"/>
</dbReference>
<organism evidence="6 7">
    <name type="scientific">Dethiobacter alkaliphilus AHT 1</name>
    <dbReference type="NCBI Taxonomy" id="555088"/>
    <lineage>
        <taxon>Bacteria</taxon>
        <taxon>Bacillati</taxon>
        <taxon>Bacillota</taxon>
        <taxon>Dethiobacteria</taxon>
        <taxon>Dethiobacterales</taxon>
        <taxon>Dethiobacteraceae</taxon>
        <taxon>Dethiobacter</taxon>
    </lineage>
</organism>
<evidence type="ECO:0000256" key="3">
    <source>
        <dbReference type="ARBA" id="ARBA00023163"/>
    </source>
</evidence>
<keyword evidence="7" id="KW-1185">Reference proteome</keyword>
<evidence type="ECO:0000259" key="5">
    <source>
        <dbReference type="PROSITE" id="PS50977"/>
    </source>
</evidence>
<gene>
    <name evidence="6" type="ORF">DealDRAFT_0175</name>
</gene>